<proteinExistence type="inferred from homology"/>
<dbReference type="Proteomes" id="UP000000788">
    <property type="component" value="Chromosome"/>
</dbReference>
<dbReference type="InterPro" id="IPR027785">
    <property type="entry name" value="UvrD-like_helicase_C"/>
</dbReference>
<keyword evidence="4" id="KW-0378">Hydrolase</keyword>
<dbReference type="HOGENOM" id="CLU_007524_1_3_3"/>
<dbReference type="InterPro" id="IPR027417">
    <property type="entry name" value="P-loop_NTPase"/>
</dbReference>
<dbReference type="EMBL" id="CP000878">
    <property type="protein sequence ID" value="ABX09015.1"/>
    <property type="molecule type" value="Genomic_DNA"/>
</dbReference>
<dbReference type="CDD" id="cd18809">
    <property type="entry name" value="SF1_C_RecD"/>
    <property type="match status" value="1"/>
</dbReference>
<keyword evidence="1" id="KW-0547">Nucleotide-binding</keyword>
<dbReference type="HAMAP" id="MF_01487">
    <property type="entry name" value="RecD"/>
    <property type="match status" value="1"/>
</dbReference>
<dbReference type="RefSeq" id="WP_012195636.1">
    <property type="nucleotide sequence ID" value="NC_009976.1"/>
</dbReference>
<name>A9BB03_PROM4</name>
<dbReference type="InterPro" id="IPR006344">
    <property type="entry name" value="RecD"/>
</dbReference>
<dbReference type="SUPFAM" id="SSF52540">
    <property type="entry name" value="P-loop containing nucleoside triphosphate hydrolases"/>
    <property type="match status" value="1"/>
</dbReference>
<feature type="domain" description="UvrD-like helicase C-terminal" evidence="3">
    <location>
        <begin position="507"/>
        <end position="563"/>
    </location>
</feature>
<accession>A9BB03</accession>
<dbReference type="EC" id="3.1.11.5" evidence="4"/>
<evidence type="ECO:0000259" key="3">
    <source>
        <dbReference type="Pfam" id="PF13538"/>
    </source>
</evidence>
<dbReference type="NCBIfam" id="TIGR01447">
    <property type="entry name" value="recD"/>
    <property type="match status" value="1"/>
</dbReference>
<dbReference type="Pfam" id="PF13245">
    <property type="entry name" value="AAA_19"/>
    <property type="match status" value="1"/>
</dbReference>
<sequence length="574" mass="64890">MNKENTHQIKPELKNALAKVLLERIPTSASQPHLQDLINILLESLSRGEIYISLDESKPPTEVKAPGWPTEHLRAIKQSGWLEQSTSPIILENNRLGWYRWDYEMKGIIKDLIKKSNQRPKLAIIEVDKDAIKSTVKLNSEQLLALESITSHNLVLLSGGPGTGKTSTIVEMLRKSLSIDLELRIGLAAPTGKATRRLQESLQSSIEELNPQVKDKFYRIPCLTLHRWLKANERGFSKNETNQLDLDLLVIDEMSMVDISLMRGVLNALPKQSQLVLVGDPNQLPPVGSGAVWNELLKSQNQEILGSSRINLSKVYRNRGQIALLAKMIREDSFNVFWNQIQNLPLSSNVKSHSQKKNSMPSFLLEKLKAKQAEIQKILSNSLETLNTVNTYPATINNPEFDNTIKKLLKTLEELAVLCPRRFGLWSVEHVHQALLGNSLEEGVMHWPEGTPVICGENQQELGLSNGDIGVIFGSNNERRLIFRVITEKQTLEPKLIHPSRLRKVDPAYALTIHKSQGSEVNDVVLLWPDDSYICDQQIKQDKRNENYDKSLMYTALTRAKNKFDLILPEAQSN</sequence>
<dbReference type="GO" id="GO:0006302">
    <property type="term" value="P:double-strand break repair"/>
    <property type="evidence" value="ECO:0007669"/>
    <property type="project" value="InterPro"/>
</dbReference>
<keyword evidence="5" id="KW-1185">Reference proteome</keyword>
<evidence type="ECO:0000256" key="1">
    <source>
        <dbReference type="ARBA" id="ARBA00022741"/>
    </source>
</evidence>
<dbReference type="GO" id="GO:0009338">
    <property type="term" value="C:exodeoxyribonuclease V complex"/>
    <property type="evidence" value="ECO:0007669"/>
    <property type="project" value="InterPro"/>
</dbReference>
<dbReference type="CDD" id="cd17933">
    <property type="entry name" value="DEXSc_RecD-like"/>
    <property type="match status" value="1"/>
</dbReference>
<dbReference type="GO" id="GO:0008854">
    <property type="term" value="F:exodeoxyribonuclease V activity"/>
    <property type="evidence" value="ECO:0007669"/>
    <property type="project" value="UniProtKB-EC"/>
</dbReference>
<dbReference type="PANTHER" id="PTHR43788">
    <property type="entry name" value="DNA2/NAM7 HELICASE FAMILY MEMBER"/>
    <property type="match status" value="1"/>
</dbReference>
<dbReference type="OrthoDB" id="9803432at2"/>
<dbReference type="eggNOG" id="COG0507">
    <property type="taxonomic scope" value="Bacteria"/>
</dbReference>
<dbReference type="GO" id="GO:0003678">
    <property type="term" value="F:DNA helicase activity"/>
    <property type="evidence" value="ECO:0007669"/>
    <property type="project" value="UniProtKB-ARBA"/>
</dbReference>
<evidence type="ECO:0000313" key="5">
    <source>
        <dbReference type="Proteomes" id="UP000000788"/>
    </source>
</evidence>
<organism evidence="4 5">
    <name type="scientific">Prochlorococcus marinus (strain MIT 9211)</name>
    <dbReference type="NCBI Taxonomy" id="93059"/>
    <lineage>
        <taxon>Bacteria</taxon>
        <taxon>Bacillati</taxon>
        <taxon>Cyanobacteriota</taxon>
        <taxon>Cyanophyceae</taxon>
        <taxon>Synechococcales</taxon>
        <taxon>Prochlorococcaceae</taxon>
        <taxon>Prochlorococcus</taxon>
    </lineage>
</organism>
<keyword evidence="2" id="KW-0067">ATP-binding</keyword>
<evidence type="ECO:0000313" key="4">
    <source>
        <dbReference type="EMBL" id="ABX09015.1"/>
    </source>
</evidence>
<dbReference type="PANTHER" id="PTHR43788:SF6">
    <property type="entry name" value="DNA HELICASE B"/>
    <property type="match status" value="1"/>
</dbReference>
<dbReference type="GO" id="GO:0006310">
    <property type="term" value="P:DNA recombination"/>
    <property type="evidence" value="ECO:0007669"/>
    <property type="project" value="InterPro"/>
</dbReference>
<gene>
    <name evidence="4" type="primary">recD</name>
    <name evidence="4" type="ordered locus">P9211_10841</name>
</gene>
<dbReference type="InterPro" id="IPR050534">
    <property type="entry name" value="Coronavir_polyprotein_1ab"/>
</dbReference>
<dbReference type="Gene3D" id="3.40.50.300">
    <property type="entry name" value="P-loop containing nucleotide triphosphate hydrolases"/>
    <property type="match status" value="2"/>
</dbReference>
<protein>
    <submittedName>
        <fullName evidence="4">Possible exodeoxyribonuclease V 67 kD polypeptide</fullName>
        <ecNumber evidence="4">3.1.11.5</ecNumber>
    </submittedName>
</protein>
<dbReference type="KEGG" id="pmj:P9211_10841"/>
<dbReference type="STRING" id="93059.P9211_10841"/>
<dbReference type="Pfam" id="PF13538">
    <property type="entry name" value="UvrD_C_2"/>
    <property type="match status" value="1"/>
</dbReference>
<evidence type="ECO:0000256" key="2">
    <source>
        <dbReference type="ARBA" id="ARBA00022840"/>
    </source>
</evidence>
<dbReference type="GO" id="GO:0005524">
    <property type="term" value="F:ATP binding"/>
    <property type="evidence" value="ECO:0007669"/>
    <property type="project" value="UniProtKB-KW"/>
</dbReference>
<reference evidence="4 5" key="1">
    <citation type="journal article" date="2007" name="PLoS Genet.">
        <title>Patterns and implications of gene gain and loss in the evolution of Prochlorococcus.</title>
        <authorList>
            <person name="Kettler G.C."/>
            <person name="Martiny A.C."/>
            <person name="Huang K."/>
            <person name="Zucker J."/>
            <person name="Coleman M.L."/>
            <person name="Rodrigue S."/>
            <person name="Chen F."/>
            <person name="Lapidus A."/>
            <person name="Ferriera S."/>
            <person name="Johnson J."/>
            <person name="Steglich C."/>
            <person name="Church G.M."/>
            <person name="Richardson P."/>
            <person name="Chisholm S.W."/>
        </authorList>
    </citation>
    <scope>NUCLEOTIDE SEQUENCE [LARGE SCALE GENOMIC DNA]</scope>
    <source>
        <strain evidence="5">MIT 9211</strain>
    </source>
</reference>
<dbReference type="AlphaFoldDB" id="A9BB03"/>